<dbReference type="Gene3D" id="3.90.400.10">
    <property type="entry name" value="Oligo-1,6-glucosidase, Domain 2"/>
    <property type="match status" value="1"/>
</dbReference>
<dbReference type="EMBL" id="DS548645">
    <property type="protein sequence ID" value="EDR27967.1"/>
    <property type="molecule type" value="Genomic_DNA"/>
</dbReference>
<keyword evidence="4 8" id="KW-0378">Hydrolase</keyword>
<dbReference type="RefSeq" id="XP_001735822.1">
    <property type="nucleotide sequence ID" value="XM_001735770.1"/>
</dbReference>
<evidence type="ECO:0000256" key="6">
    <source>
        <dbReference type="SAM" id="Phobius"/>
    </source>
</evidence>
<dbReference type="CDD" id="cd11333">
    <property type="entry name" value="AmyAc_SI_OligoGlu_DGase"/>
    <property type="match status" value="1"/>
</dbReference>
<evidence type="ECO:0000256" key="3">
    <source>
        <dbReference type="ARBA" id="ARBA00022490"/>
    </source>
</evidence>
<keyword evidence="6" id="KW-1133">Transmembrane helix</keyword>
<keyword evidence="3" id="KW-0963">Cytoplasm</keyword>
<keyword evidence="6" id="KW-0812">Transmembrane</keyword>
<gene>
    <name evidence="8" type="ORF">EDI_011740</name>
</gene>
<proteinExistence type="inferred from homology"/>
<dbReference type="Gene3D" id="3.20.20.80">
    <property type="entry name" value="Glycosidases"/>
    <property type="match status" value="1"/>
</dbReference>
<dbReference type="Gene3D" id="2.60.40.1180">
    <property type="entry name" value="Golgi alpha-mannosidase II"/>
    <property type="match status" value="1"/>
</dbReference>
<comment type="subcellular location">
    <subcellularLocation>
        <location evidence="1">Cytoplasm</location>
    </subcellularLocation>
</comment>
<dbReference type="InterPro" id="IPR017853">
    <property type="entry name" value="GH"/>
</dbReference>
<dbReference type="FunFam" id="3.20.20.80:FF:000014">
    <property type="entry name" value="Alpha,alpha-phosphotrehalase"/>
    <property type="match status" value="1"/>
</dbReference>
<feature type="transmembrane region" description="Helical" evidence="6">
    <location>
        <begin position="107"/>
        <end position="127"/>
    </location>
</feature>
<feature type="domain" description="Glycosyl hydrolase family 13 catalytic" evidence="7">
    <location>
        <begin position="226"/>
        <end position="627"/>
    </location>
</feature>
<evidence type="ECO:0000256" key="5">
    <source>
        <dbReference type="ARBA" id="ARBA00023295"/>
    </source>
</evidence>
<dbReference type="Pfam" id="PF00128">
    <property type="entry name" value="Alpha-amylase"/>
    <property type="match status" value="1"/>
</dbReference>
<dbReference type="FunFam" id="2.60.40.1180:FF:000007">
    <property type="entry name" value="Sucrose isomerase"/>
    <property type="match status" value="1"/>
</dbReference>
<dbReference type="SMART" id="SM00642">
    <property type="entry name" value="Aamy"/>
    <property type="match status" value="1"/>
</dbReference>
<dbReference type="SUPFAM" id="SSF51011">
    <property type="entry name" value="Glycosyl hydrolase domain"/>
    <property type="match status" value="1"/>
</dbReference>
<evidence type="ECO:0000256" key="2">
    <source>
        <dbReference type="ARBA" id="ARBA00008061"/>
    </source>
</evidence>
<comment type="similarity">
    <text evidence="2">Belongs to the glycosyl hydrolase 13 family.</text>
</comment>
<dbReference type="SUPFAM" id="SSF51445">
    <property type="entry name" value="(Trans)glycosidases"/>
    <property type="match status" value="1"/>
</dbReference>
<dbReference type="FunFam" id="3.90.400.10:FF:000002">
    <property type="entry name" value="Sucrose isomerase"/>
    <property type="match status" value="1"/>
</dbReference>
<dbReference type="OrthoDB" id="1740265at2759"/>
<keyword evidence="9" id="KW-1185">Reference proteome</keyword>
<dbReference type="InterPro" id="IPR006047">
    <property type="entry name" value="GH13_cat_dom"/>
</dbReference>
<dbReference type="PANTHER" id="PTHR10357:SF179">
    <property type="entry name" value="NEUTRAL AND BASIC AMINO ACID TRANSPORT PROTEIN RBAT"/>
    <property type="match status" value="1"/>
</dbReference>
<dbReference type="Proteomes" id="UP000008076">
    <property type="component" value="Unassembled WGS sequence"/>
</dbReference>
<reference evidence="9" key="1">
    <citation type="submission" date="2007-12" db="EMBL/GenBank/DDBJ databases">
        <title>Annotation of Entamoeba dispar SAW760.</title>
        <authorList>
            <person name="Lorenzi H."/>
            <person name="Inman J."/>
            <person name="Schobel S."/>
            <person name="Amedeo P."/>
            <person name="Caler E."/>
        </authorList>
    </citation>
    <scope>NUCLEOTIDE SEQUENCE [LARGE SCALE GENOMIC DNA]</scope>
    <source>
        <strain evidence="9">ATCC PRA-260 / SAW760</strain>
    </source>
</reference>
<dbReference type="KEGG" id="edi:EDI_011740"/>
<accession>B0EBY2</accession>
<protein>
    <submittedName>
        <fullName evidence="8">Oligo-1,6-glucosidase, putative</fullName>
        <ecNumber evidence="8">3.2.1.10</ecNumber>
    </submittedName>
</protein>
<dbReference type="OMA" id="PNGEKWA"/>
<dbReference type="VEuPathDB" id="AmoebaDB:EDI_011740"/>
<dbReference type="AlphaFoldDB" id="B0EBY2"/>
<sequence>MEIKEKNNKQEGTIIFHRDTMNELFISENKYLLFCIKLHPMVRFILFIITFLIGLTILLLTLPLTGLYVEQPIILGIVYIVSKILLYISLVFIASPWKQLILICRPVRFSTLAFCIIGIVGIWLSIFHITNSLLILILSILLQALCFTLYCLSYLSFTHNILFDCIKRPKISLLTNHLNKRSSSELPEINSTSVDMSNSIQIDFSVEKEKIMSIDKRWWKEGVVYQIYCKSFKDTTGDGYGDIKGIIEKIPYLKELGISIVWLNPIYSTSDADNGYDIKDYQEINSRFGTMKDFEELLFKMHEAGIKVVMDLVVNHSSNQHQWFIESKKGNNEKKEWYIWSKNPNNWRSFFSGSAWKYDEERKEYYLHLFLEEQPDLNWENIEVRQCIYKMMRWWFDKGIDGFRMDVINLISKVKGFPNDSPIGLDGLASGFRYFANGPRVHEFLNEMNREVLSHYDCLTVGETPGVTPEQAQKYVGKERHELEMLFQFEHVNIGYKNGDKWISVPWKLTELKQNIEKWQITLHNCGWNSLYFNNHDQPRQVSRWGNDTKYRIESAKMLATLLHTLEGTPYIYQGEELGMTNVYFDKLDDYKDCEIFGKWKEITQTHEMTLDQFLKRVSEVGRDNARTPMQWDNSENAGFTSGNPWIKINPNYKTINAKEAIQNPNSIFNYYKKLLQLRKENPIMPYGEVQMILKDNEHIFAYIKTLDQIKWIIILNFFETPIKFILPSDIQIQNNHLIISNYQVNEYESINQFLLRPYEARVYQFN</sequence>
<evidence type="ECO:0000259" key="7">
    <source>
        <dbReference type="SMART" id="SM00642"/>
    </source>
</evidence>
<dbReference type="PANTHER" id="PTHR10357">
    <property type="entry name" value="ALPHA-AMYLASE FAMILY MEMBER"/>
    <property type="match status" value="1"/>
</dbReference>
<dbReference type="eggNOG" id="KOG0471">
    <property type="taxonomic scope" value="Eukaryota"/>
</dbReference>
<feature type="transmembrane region" description="Helical" evidence="6">
    <location>
        <begin position="133"/>
        <end position="157"/>
    </location>
</feature>
<evidence type="ECO:0000313" key="8">
    <source>
        <dbReference type="EMBL" id="EDR27967.1"/>
    </source>
</evidence>
<keyword evidence="6" id="KW-0472">Membrane</keyword>
<dbReference type="GeneID" id="5880781"/>
<feature type="transmembrane region" description="Helical" evidence="6">
    <location>
        <begin position="73"/>
        <end position="95"/>
    </location>
</feature>
<feature type="transmembrane region" description="Helical" evidence="6">
    <location>
        <begin position="44"/>
        <end position="67"/>
    </location>
</feature>
<dbReference type="GO" id="GO:0005737">
    <property type="term" value="C:cytoplasm"/>
    <property type="evidence" value="ECO:0007669"/>
    <property type="project" value="UniProtKB-SubCell"/>
</dbReference>
<dbReference type="GO" id="GO:0009313">
    <property type="term" value="P:oligosaccharide catabolic process"/>
    <property type="evidence" value="ECO:0007669"/>
    <property type="project" value="TreeGrafter"/>
</dbReference>
<dbReference type="NCBIfam" id="NF008183">
    <property type="entry name" value="PRK10933.1"/>
    <property type="match status" value="1"/>
</dbReference>
<name>B0EBY2_ENTDS</name>
<dbReference type="EC" id="3.2.1.10" evidence="8"/>
<organism evidence="9">
    <name type="scientific">Entamoeba dispar (strain ATCC PRA-260 / SAW760)</name>
    <dbReference type="NCBI Taxonomy" id="370354"/>
    <lineage>
        <taxon>Eukaryota</taxon>
        <taxon>Amoebozoa</taxon>
        <taxon>Evosea</taxon>
        <taxon>Archamoebae</taxon>
        <taxon>Mastigamoebida</taxon>
        <taxon>Entamoebidae</taxon>
        <taxon>Entamoeba</taxon>
    </lineage>
</organism>
<evidence type="ECO:0000256" key="4">
    <source>
        <dbReference type="ARBA" id="ARBA00022801"/>
    </source>
</evidence>
<evidence type="ECO:0000256" key="1">
    <source>
        <dbReference type="ARBA" id="ARBA00004496"/>
    </source>
</evidence>
<dbReference type="GO" id="GO:0004556">
    <property type="term" value="F:alpha-amylase activity"/>
    <property type="evidence" value="ECO:0007669"/>
    <property type="project" value="TreeGrafter"/>
</dbReference>
<evidence type="ECO:0000313" key="9">
    <source>
        <dbReference type="Proteomes" id="UP000008076"/>
    </source>
</evidence>
<dbReference type="InterPro" id="IPR013780">
    <property type="entry name" value="Glyco_hydro_b"/>
</dbReference>
<dbReference type="InterPro" id="IPR045857">
    <property type="entry name" value="O16G_dom_2"/>
</dbReference>
<dbReference type="GO" id="GO:0004574">
    <property type="term" value="F:oligo-1,6-glucosidase activity"/>
    <property type="evidence" value="ECO:0007669"/>
    <property type="project" value="UniProtKB-EC"/>
</dbReference>
<keyword evidence="5 8" id="KW-0326">Glycosidase</keyword>